<proteinExistence type="predicted"/>
<dbReference type="Pfam" id="PF13810">
    <property type="entry name" value="DUF4185"/>
    <property type="match status" value="1"/>
</dbReference>
<dbReference type="EMBL" id="PPCV01000005">
    <property type="protein sequence ID" value="RXW32105.1"/>
    <property type="molecule type" value="Genomic_DNA"/>
</dbReference>
<dbReference type="AlphaFoldDB" id="A0A4Q2EJG2"/>
<sequence>MLTARLPDELPIGTPRYRVEVLLLGSSSLIQSSVPGDTGRWRALLRAPRLEALVRRSEDAAIVDHYVRSQGRPDRGWVRAATVTTSCLAPAALAQRPDRWGPRWRPGALVALIPSQEGVAAWTHDPSVDASPWQHVACLGAGEAVALAAHAGTLHAVIAQAGRARHWFSRDAVSWQAGQFLGQTNGTPALTILGDRLVVALPQGEEVQIVIGQPRTGWTPQHRVASLSDSPALVSAAPRQAWLALPQPDTGVSWWRGSATASSWTPMPDALPALAGHAQVRSVALSVTSLSGGWDASRLGLGALNLGGTRQAFSGPGGWVQALVAEDDGLFLWHREQPRARAASARWVRAAALRVPSVGPVLRAQAPSHKVAQISGEHDTQPGGNSTGSTLSSSHSTSGVRGTDLGVRVEVGDQSVMLFGDTHWQRKRWATRDALALIHDPDGAAPRFEFHGGPLRFRGHGTTMTEYDVPLDGFTHAGQWYVFTSSNHFARHQVMGRSLLARADDRPSAITGRTRRPFRFTTLAQLSDLSFINVSAQRLPAELPHLPFPDASQGLIGLWGSGSYRADDLRFAVLDPSADLTSPRLAYLSGVHRGVPSWSVAETDAVPLVRGAFGEVSVRWVAALGAYALLSMSDPEDAAGGAVVLRLSTLPWGPWSERLVLFDWIAEGLSFDDPSRRFIRAFHDDDPVGDAIFAAQAGRPGGAYAPYLYDSRPHADGVALRYTLSTWNPYQVVLMEHHLSAADLTLLGVTPG</sequence>
<organism evidence="3 4">
    <name type="scientific">Propioniciclava flava</name>
    <dbReference type="NCBI Taxonomy" id="2072026"/>
    <lineage>
        <taxon>Bacteria</taxon>
        <taxon>Bacillati</taxon>
        <taxon>Actinomycetota</taxon>
        <taxon>Actinomycetes</taxon>
        <taxon>Propionibacteriales</taxon>
        <taxon>Propionibacteriaceae</taxon>
        <taxon>Propioniciclava</taxon>
    </lineage>
</organism>
<evidence type="ECO:0000313" key="4">
    <source>
        <dbReference type="Proteomes" id="UP000290624"/>
    </source>
</evidence>
<dbReference type="InterPro" id="IPR025442">
    <property type="entry name" value="DUF4185"/>
</dbReference>
<feature type="region of interest" description="Disordered" evidence="1">
    <location>
        <begin position="366"/>
        <end position="402"/>
    </location>
</feature>
<evidence type="ECO:0000313" key="3">
    <source>
        <dbReference type="EMBL" id="RXW32105.1"/>
    </source>
</evidence>
<gene>
    <name evidence="3" type="ORF">C1706_08675</name>
</gene>
<feature type="domain" description="DUF4185" evidence="2">
    <location>
        <begin position="395"/>
        <end position="735"/>
    </location>
</feature>
<name>A0A4Q2EJG2_9ACTN</name>
<evidence type="ECO:0000259" key="2">
    <source>
        <dbReference type="Pfam" id="PF13810"/>
    </source>
</evidence>
<dbReference type="Proteomes" id="UP000290624">
    <property type="component" value="Unassembled WGS sequence"/>
</dbReference>
<keyword evidence="4" id="KW-1185">Reference proteome</keyword>
<reference evidence="3 4" key="1">
    <citation type="submission" date="2018-01" db="EMBL/GenBank/DDBJ databases">
        <title>Lactibacter flavus gen. nov., sp. nov., a novel bacterium of the family Propionibacteriaceae isolated from raw milk and dairy products.</title>
        <authorList>
            <person name="Wenning M."/>
            <person name="Breitenwieser F."/>
            <person name="Huptas C."/>
            <person name="von Neubeck M."/>
            <person name="Busse H.-J."/>
            <person name="Scherer S."/>
        </authorList>
    </citation>
    <scope>NUCLEOTIDE SEQUENCE [LARGE SCALE GENOMIC DNA]</scope>
    <source>
        <strain evidence="3 4">VG341</strain>
    </source>
</reference>
<evidence type="ECO:0000256" key="1">
    <source>
        <dbReference type="SAM" id="MobiDB-lite"/>
    </source>
</evidence>
<accession>A0A4Q2EJG2</accession>
<feature type="compositionally biased region" description="Low complexity" evidence="1">
    <location>
        <begin position="383"/>
        <end position="402"/>
    </location>
</feature>
<comment type="caution">
    <text evidence="3">The sequence shown here is derived from an EMBL/GenBank/DDBJ whole genome shotgun (WGS) entry which is preliminary data.</text>
</comment>
<protein>
    <recommendedName>
        <fullName evidence="2">DUF4185 domain-containing protein</fullName>
    </recommendedName>
</protein>